<dbReference type="InterPro" id="IPR001650">
    <property type="entry name" value="Helicase_C-like"/>
</dbReference>
<sequence>TKAALDFAVNFLDSTGQKLVIFAHHKPVVNILAAGLEDYNVVKIVGDTSAKKRDDARQAFQEDPECRAIIISTAGGVGLTLHAASNMLMTEREWNPPTEWQIEDRIHRIGQEDKVNIWYLAGLDTADDYFAALVKDKSDVFAAALNDPTLPVPEETLMDGMMDYFKAKGA</sequence>
<dbReference type="PANTHER" id="PTHR45766">
    <property type="entry name" value="DNA ANNEALING HELICASE AND ENDONUCLEASE ZRANB3 FAMILY MEMBER"/>
    <property type="match status" value="1"/>
</dbReference>
<dbReference type="CDD" id="cd18793">
    <property type="entry name" value="SF2_C_SNF"/>
    <property type="match status" value="1"/>
</dbReference>
<feature type="non-terminal residue" evidence="3">
    <location>
        <position position="1"/>
    </location>
</feature>
<protein>
    <recommendedName>
        <fullName evidence="2">Helicase C-terminal domain-containing protein</fullName>
    </recommendedName>
</protein>
<dbReference type="InterPro" id="IPR027417">
    <property type="entry name" value="P-loop_NTPase"/>
</dbReference>
<dbReference type="GO" id="GO:0016787">
    <property type="term" value="F:hydrolase activity"/>
    <property type="evidence" value="ECO:0007669"/>
    <property type="project" value="UniProtKB-KW"/>
</dbReference>
<proteinExistence type="predicted"/>
<dbReference type="InterPro" id="IPR049730">
    <property type="entry name" value="SNF2/RAD54-like_C"/>
</dbReference>
<reference evidence="3" key="1">
    <citation type="journal article" date="2015" name="Nature">
        <title>Complex archaea that bridge the gap between prokaryotes and eukaryotes.</title>
        <authorList>
            <person name="Spang A."/>
            <person name="Saw J.H."/>
            <person name="Jorgensen S.L."/>
            <person name="Zaremba-Niedzwiedzka K."/>
            <person name="Martijn J."/>
            <person name="Lind A.E."/>
            <person name="van Eijk R."/>
            <person name="Schleper C."/>
            <person name="Guy L."/>
            <person name="Ettema T.J."/>
        </authorList>
    </citation>
    <scope>NUCLEOTIDE SEQUENCE</scope>
</reference>
<feature type="domain" description="Helicase C-terminal" evidence="2">
    <location>
        <begin position="4"/>
        <end position="158"/>
    </location>
</feature>
<dbReference type="PANTHER" id="PTHR45766:SF6">
    <property type="entry name" value="SWI_SNF-RELATED MATRIX-ASSOCIATED ACTIN-DEPENDENT REGULATOR OF CHROMATIN SUBFAMILY A-LIKE PROTEIN 1"/>
    <property type="match status" value="1"/>
</dbReference>
<dbReference type="Gene3D" id="3.40.50.300">
    <property type="entry name" value="P-loop containing nucleotide triphosphate hydrolases"/>
    <property type="match status" value="1"/>
</dbReference>
<dbReference type="SMART" id="SM00490">
    <property type="entry name" value="HELICc"/>
    <property type="match status" value="1"/>
</dbReference>
<accession>A0A0F8ZQ93</accession>
<dbReference type="SUPFAM" id="SSF52540">
    <property type="entry name" value="P-loop containing nucleoside triphosphate hydrolases"/>
    <property type="match status" value="1"/>
</dbReference>
<evidence type="ECO:0000259" key="2">
    <source>
        <dbReference type="PROSITE" id="PS51194"/>
    </source>
</evidence>
<evidence type="ECO:0000313" key="3">
    <source>
        <dbReference type="EMBL" id="KKK62066.1"/>
    </source>
</evidence>
<name>A0A0F8ZQ93_9ZZZZ</name>
<dbReference type="AlphaFoldDB" id="A0A0F8ZQ93"/>
<organism evidence="3">
    <name type="scientific">marine sediment metagenome</name>
    <dbReference type="NCBI Taxonomy" id="412755"/>
    <lineage>
        <taxon>unclassified sequences</taxon>
        <taxon>metagenomes</taxon>
        <taxon>ecological metagenomes</taxon>
    </lineage>
</organism>
<dbReference type="GO" id="GO:0031297">
    <property type="term" value="P:replication fork processing"/>
    <property type="evidence" value="ECO:0007669"/>
    <property type="project" value="TreeGrafter"/>
</dbReference>
<dbReference type="GO" id="GO:0006281">
    <property type="term" value="P:DNA repair"/>
    <property type="evidence" value="ECO:0007669"/>
    <property type="project" value="TreeGrafter"/>
</dbReference>
<dbReference type="EMBL" id="LAZR01062174">
    <property type="protein sequence ID" value="KKK62066.1"/>
    <property type="molecule type" value="Genomic_DNA"/>
</dbReference>
<dbReference type="Pfam" id="PF00271">
    <property type="entry name" value="Helicase_C"/>
    <property type="match status" value="1"/>
</dbReference>
<comment type="caution">
    <text evidence="3">The sequence shown here is derived from an EMBL/GenBank/DDBJ whole genome shotgun (WGS) entry which is preliminary data.</text>
</comment>
<dbReference type="PROSITE" id="PS51194">
    <property type="entry name" value="HELICASE_CTER"/>
    <property type="match status" value="1"/>
</dbReference>
<keyword evidence="1" id="KW-0378">Hydrolase</keyword>
<gene>
    <name evidence="3" type="ORF">LCGC14_3008030</name>
</gene>
<evidence type="ECO:0000256" key="1">
    <source>
        <dbReference type="ARBA" id="ARBA00022801"/>
    </source>
</evidence>